<protein>
    <submittedName>
        <fullName evidence="2">Uncharacterized protein</fullName>
    </submittedName>
</protein>
<sequence length="291" mass="28811">MARVRTETAARVRRVVSRGLLVVGGVVAGTAAAWLLSSATASAETQPHPLSHPGLGSVEVPSVDGAKASLTQNSLARNATKAVKDVDKVVQTTVHAVTAPSAAPIDLSTVVGDLDASLHGEDAQTSGLGALGDQAKNAFSQVGEDLAEKFGLRAGGQVDVPSEDVPPVADGQPGDSSPIVGPVSHPQPVVGPRAAADGFTAPAVQDRLRMGGLNRGSPATPEPLRAPVSPLPAPLGTSGHSSSSAGGQDGPAFGALPSNGFRALLAVIGTSRPAVAGAPVHTGAQPGNTPD</sequence>
<proteinExistence type="predicted"/>
<gene>
    <name evidence="2" type="ORF">EV186_1011176</name>
</gene>
<name>A0A4R6SLU7_LABRH</name>
<feature type="compositionally biased region" description="Low complexity" evidence="1">
    <location>
        <begin position="236"/>
        <end position="246"/>
    </location>
</feature>
<feature type="region of interest" description="Disordered" evidence="1">
    <location>
        <begin position="157"/>
        <end position="194"/>
    </location>
</feature>
<evidence type="ECO:0000313" key="3">
    <source>
        <dbReference type="Proteomes" id="UP000295444"/>
    </source>
</evidence>
<keyword evidence="3" id="KW-1185">Reference proteome</keyword>
<reference evidence="2 3" key="1">
    <citation type="submission" date="2019-03" db="EMBL/GenBank/DDBJ databases">
        <title>Genomic Encyclopedia of Type Strains, Phase IV (KMG-IV): sequencing the most valuable type-strain genomes for metagenomic binning, comparative biology and taxonomic classification.</title>
        <authorList>
            <person name="Goeker M."/>
        </authorList>
    </citation>
    <scope>NUCLEOTIDE SEQUENCE [LARGE SCALE GENOMIC DNA]</scope>
    <source>
        <strain evidence="2 3">DSM 45361</strain>
    </source>
</reference>
<dbReference type="EMBL" id="SNXZ01000001">
    <property type="protein sequence ID" value="TDQ05208.1"/>
    <property type="molecule type" value="Genomic_DNA"/>
</dbReference>
<dbReference type="Proteomes" id="UP000295444">
    <property type="component" value="Unassembled WGS sequence"/>
</dbReference>
<comment type="caution">
    <text evidence="2">The sequence shown here is derived from an EMBL/GenBank/DDBJ whole genome shotgun (WGS) entry which is preliminary data.</text>
</comment>
<accession>A0A4R6SLU7</accession>
<evidence type="ECO:0000313" key="2">
    <source>
        <dbReference type="EMBL" id="TDQ05208.1"/>
    </source>
</evidence>
<organism evidence="2 3">
    <name type="scientific">Labedaea rhizosphaerae</name>
    <dbReference type="NCBI Taxonomy" id="598644"/>
    <lineage>
        <taxon>Bacteria</taxon>
        <taxon>Bacillati</taxon>
        <taxon>Actinomycetota</taxon>
        <taxon>Actinomycetes</taxon>
        <taxon>Pseudonocardiales</taxon>
        <taxon>Pseudonocardiaceae</taxon>
        <taxon>Labedaea</taxon>
    </lineage>
</organism>
<evidence type="ECO:0000256" key="1">
    <source>
        <dbReference type="SAM" id="MobiDB-lite"/>
    </source>
</evidence>
<dbReference type="AlphaFoldDB" id="A0A4R6SLU7"/>
<feature type="region of interest" description="Disordered" evidence="1">
    <location>
        <begin position="210"/>
        <end position="256"/>
    </location>
</feature>
<dbReference type="RefSeq" id="WP_133847999.1">
    <property type="nucleotide sequence ID" value="NZ_SNXZ01000001.1"/>
</dbReference>